<dbReference type="NCBIfam" id="TIGR04183">
    <property type="entry name" value="Por_Secre_tail"/>
    <property type="match status" value="1"/>
</dbReference>
<dbReference type="InterPro" id="IPR026444">
    <property type="entry name" value="Secre_tail"/>
</dbReference>
<proteinExistence type="predicted"/>
<gene>
    <name evidence="4" type="ORF">H4K34_09105</name>
</gene>
<evidence type="ECO:0000313" key="5">
    <source>
        <dbReference type="Proteomes" id="UP000516305"/>
    </source>
</evidence>
<reference evidence="4 5" key="1">
    <citation type="submission" date="2020-08" db="EMBL/GenBank/DDBJ databases">
        <title>Croceimicrobium hydrocarbonivorans gen. nov., sp. nov., a novel marine bacterium isolated from a bacterial consortium that degrades polyethylene terephthalate.</title>
        <authorList>
            <person name="Liu R."/>
        </authorList>
    </citation>
    <scope>NUCLEOTIDE SEQUENCE [LARGE SCALE GENOMIC DNA]</scope>
    <source>
        <strain evidence="4 5">A20-9</strain>
    </source>
</reference>
<sequence>MKTKILSFSLALISSLTLMAQRTTTLRTNNFEAVLCDNGGLFQDYNGIGKLTIKSPGGQRIMTNGLLWIGAYYNNAQYIAMQKGYNPDFDPQGSKTDFHTGPISNDFNDPNYINQFVKLWQISRIDIDYHNAHYNEANYLMHSTIRDWPAHGDTNRGEAFYLAPFHDRDSNGIYEPSLGDYPMIRGDEAVYMIFQDLNRDIAFSDTNSMGLEIHLMVYAFDQAQVYHLNNSIFLNYRIINRSNRSYEQFSTNFYQAVSVGGDWNDLIGSDSSRAMIYAYNRDSTDSGYRSFGNYPGAVAVYDLDYKANGSLYYNNYIPTVDTNTCYPKNINHYFNLIQGRWRNGEVLRLDNPSGLFDTLNGEGYQSSPPFSPQTNWVYNDQNNWYNSPNKSLVTDCLLRYTKPSFPPGDTICWNLAISYANDSTDLNPYASVVKLKSKSDALRAFYQAQNYDCQTYKIGLNEKVTLPQIQVYPQPAQGYLQIEAPYPLQKVELYRLDGQKCLSLEGNQKQIQINCAGLAPGIYILRMESKEGEPQTKKILIQ</sequence>
<feature type="domain" description="Secretion system C-terminal sorting" evidence="3">
    <location>
        <begin position="471"/>
        <end position="541"/>
    </location>
</feature>
<feature type="signal peptide" evidence="2">
    <location>
        <begin position="1"/>
        <end position="20"/>
    </location>
</feature>
<organism evidence="4 5">
    <name type="scientific">Croceimicrobium hydrocarbonivorans</name>
    <dbReference type="NCBI Taxonomy" id="2761580"/>
    <lineage>
        <taxon>Bacteria</taxon>
        <taxon>Pseudomonadati</taxon>
        <taxon>Bacteroidota</taxon>
        <taxon>Flavobacteriia</taxon>
        <taxon>Flavobacteriales</taxon>
        <taxon>Owenweeksiaceae</taxon>
        <taxon>Croceimicrobium</taxon>
    </lineage>
</organism>
<evidence type="ECO:0000256" key="1">
    <source>
        <dbReference type="ARBA" id="ARBA00022729"/>
    </source>
</evidence>
<protein>
    <submittedName>
        <fullName evidence="4">T9SS type A sorting domain-containing protein</fullName>
    </submittedName>
</protein>
<feature type="chain" id="PRO_5028955988" evidence="2">
    <location>
        <begin position="21"/>
        <end position="542"/>
    </location>
</feature>
<evidence type="ECO:0000259" key="3">
    <source>
        <dbReference type="Pfam" id="PF18962"/>
    </source>
</evidence>
<dbReference type="Pfam" id="PF18962">
    <property type="entry name" value="Por_Secre_tail"/>
    <property type="match status" value="1"/>
</dbReference>
<dbReference type="AlphaFoldDB" id="A0A7H0V9Z8"/>
<keyword evidence="5" id="KW-1185">Reference proteome</keyword>
<accession>A0A7H0V9Z8</accession>
<keyword evidence="1 2" id="KW-0732">Signal</keyword>
<evidence type="ECO:0000256" key="2">
    <source>
        <dbReference type="SAM" id="SignalP"/>
    </source>
</evidence>
<dbReference type="Proteomes" id="UP000516305">
    <property type="component" value="Chromosome"/>
</dbReference>
<dbReference type="KEGG" id="chyd:H4K34_09105"/>
<dbReference type="RefSeq" id="WP_210757112.1">
    <property type="nucleotide sequence ID" value="NZ_CP060139.1"/>
</dbReference>
<name>A0A7H0V9Z8_9FLAO</name>
<evidence type="ECO:0000313" key="4">
    <source>
        <dbReference type="EMBL" id="QNR22546.1"/>
    </source>
</evidence>
<dbReference type="EMBL" id="CP060139">
    <property type="protein sequence ID" value="QNR22546.1"/>
    <property type="molecule type" value="Genomic_DNA"/>
</dbReference>